<dbReference type="PROSITE" id="PS01174">
    <property type="entry name" value="LIPASE_GDXG_SER"/>
    <property type="match status" value="1"/>
</dbReference>
<organism evidence="5 6">
    <name type="scientific">Gonapodya prolifera (strain JEL478)</name>
    <name type="common">Monoblepharis prolifera</name>
    <dbReference type="NCBI Taxonomy" id="1344416"/>
    <lineage>
        <taxon>Eukaryota</taxon>
        <taxon>Fungi</taxon>
        <taxon>Fungi incertae sedis</taxon>
        <taxon>Chytridiomycota</taxon>
        <taxon>Chytridiomycota incertae sedis</taxon>
        <taxon>Monoblepharidomycetes</taxon>
        <taxon>Monoblepharidales</taxon>
        <taxon>Gonapodyaceae</taxon>
        <taxon>Gonapodya</taxon>
    </lineage>
</organism>
<dbReference type="InterPro" id="IPR029058">
    <property type="entry name" value="AB_hydrolase_fold"/>
</dbReference>
<dbReference type="GO" id="GO:0016787">
    <property type="term" value="F:hydrolase activity"/>
    <property type="evidence" value="ECO:0007669"/>
    <property type="project" value="UniProtKB-KW"/>
</dbReference>
<dbReference type="STRING" id="1344416.A0A138ZYK7"/>
<evidence type="ECO:0000256" key="2">
    <source>
        <dbReference type="ARBA" id="ARBA00022801"/>
    </source>
</evidence>
<comment type="similarity">
    <text evidence="1">Belongs to the 'GDXG' lipolytic enzyme family.</text>
</comment>
<dbReference type="InterPro" id="IPR050300">
    <property type="entry name" value="GDXG_lipolytic_enzyme"/>
</dbReference>
<feature type="active site" evidence="3">
    <location>
        <position position="170"/>
    </location>
</feature>
<protein>
    <recommendedName>
        <fullName evidence="4">Alpha/beta hydrolase fold-3 domain-containing protein</fullName>
    </recommendedName>
</protein>
<dbReference type="SUPFAM" id="SSF53474">
    <property type="entry name" value="alpha/beta-Hydrolases"/>
    <property type="match status" value="1"/>
</dbReference>
<dbReference type="OrthoDB" id="408631at2759"/>
<evidence type="ECO:0000259" key="4">
    <source>
        <dbReference type="Pfam" id="PF07859"/>
    </source>
</evidence>
<dbReference type="PANTHER" id="PTHR48081:SF8">
    <property type="entry name" value="ALPHA_BETA HYDROLASE FOLD-3 DOMAIN-CONTAINING PROTEIN-RELATED"/>
    <property type="match status" value="1"/>
</dbReference>
<evidence type="ECO:0000313" key="5">
    <source>
        <dbReference type="EMBL" id="KXS09203.1"/>
    </source>
</evidence>
<dbReference type="PANTHER" id="PTHR48081">
    <property type="entry name" value="AB HYDROLASE SUPERFAMILY PROTEIN C4A8.06C"/>
    <property type="match status" value="1"/>
</dbReference>
<dbReference type="InterPro" id="IPR033140">
    <property type="entry name" value="Lipase_GDXG_put_SER_AS"/>
</dbReference>
<dbReference type="Pfam" id="PF07859">
    <property type="entry name" value="Abhydrolase_3"/>
    <property type="match status" value="1"/>
</dbReference>
<reference evidence="5 6" key="1">
    <citation type="journal article" date="2015" name="Genome Biol. Evol.">
        <title>Phylogenomic analyses indicate that early fungi evolved digesting cell walls of algal ancestors of land plants.</title>
        <authorList>
            <person name="Chang Y."/>
            <person name="Wang S."/>
            <person name="Sekimoto S."/>
            <person name="Aerts A.L."/>
            <person name="Choi C."/>
            <person name="Clum A."/>
            <person name="LaButti K.M."/>
            <person name="Lindquist E.A."/>
            <person name="Yee Ngan C."/>
            <person name="Ohm R.A."/>
            <person name="Salamov A.A."/>
            <person name="Grigoriev I.V."/>
            <person name="Spatafora J.W."/>
            <person name="Berbee M.L."/>
        </authorList>
    </citation>
    <scope>NUCLEOTIDE SEQUENCE [LARGE SCALE GENOMIC DNA]</scope>
    <source>
        <strain evidence="5 6">JEL478</strain>
    </source>
</reference>
<name>A0A138ZYK7_GONPJ</name>
<dbReference type="Gene3D" id="3.40.50.1820">
    <property type="entry name" value="alpha/beta hydrolase"/>
    <property type="match status" value="1"/>
</dbReference>
<evidence type="ECO:0000256" key="1">
    <source>
        <dbReference type="ARBA" id="ARBA00010515"/>
    </source>
</evidence>
<dbReference type="Proteomes" id="UP000070544">
    <property type="component" value="Unassembled WGS sequence"/>
</dbReference>
<dbReference type="AlphaFoldDB" id="A0A138ZYK7"/>
<dbReference type="EMBL" id="KQ965881">
    <property type="protein sequence ID" value="KXS09203.1"/>
    <property type="molecule type" value="Genomic_DNA"/>
</dbReference>
<dbReference type="InterPro" id="IPR013094">
    <property type="entry name" value="AB_hydrolase_3"/>
</dbReference>
<evidence type="ECO:0000256" key="3">
    <source>
        <dbReference type="PROSITE-ProRule" id="PRU10038"/>
    </source>
</evidence>
<evidence type="ECO:0000313" key="6">
    <source>
        <dbReference type="Proteomes" id="UP000070544"/>
    </source>
</evidence>
<feature type="domain" description="Alpha/beta hydrolase fold-3" evidence="4">
    <location>
        <begin position="92"/>
        <end position="324"/>
    </location>
</feature>
<sequence>MPPYNVSPLASTPLHPAVAAELQRRQYIGQGSSFAAGDHTAVRRAFHGKDHAKREPVPYVRDISIPSSSPDVSNLVRLYVPTPDAAEPLPVVVFYHGGGFTVGSLDTVDAMAAGIALRVPCAVVSVDYRLAPEHPYPVPFLDCLSAAVWVFDHADEFNLDRTRIALAGDSAGGNLAAAVALRLGEPEFSARGIKIAHVTMAYPATDLRFDADAYDSYKRNGEGYGLDFAATQWCLNNYISGLRATPLSPEERLRITSDMFVSPVVATAEQIRDRLGGVKGLHVLTAGYDPICDEGVRFARNIEAALPSGVVTHSHYPAFMHGFLEAFLEPAIPEAKAAMEDVCARIAKSFGLREVK</sequence>
<keyword evidence="2" id="KW-0378">Hydrolase</keyword>
<accession>A0A138ZYK7</accession>
<keyword evidence="6" id="KW-1185">Reference proteome</keyword>
<proteinExistence type="inferred from homology"/>
<gene>
    <name evidence="5" type="ORF">M427DRAFT_141268</name>
</gene>